<dbReference type="GO" id="GO:0003735">
    <property type="term" value="F:structural constituent of ribosome"/>
    <property type="evidence" value="ECO:0007669"/>
    <property type="project" value="InterPro"/>
</dbReference>
<dbReference type="Gene3D" id="1.10.287.610">
    <property type="entry name" value="Helix hairpin bin"/>
    <property type="match status" value="1"/>
</dbReference>
<dbReference type="GO" id="GO:0006412">
    <property type="term" value="P:translation"/>
    <property type="evidence" value="ECO:0007669"/>
    <property type="project" value="InterPro"/>
</dbReference>
<accession>A0A3B0V620</accession>
<dbReference type="InterPro" id="IPR005706">
    <property type="entry name" value="Ribosomal_uS2_bac/mit/plastid"/>
</dbReference>
<comment type="similarity">
    <text evidence="1">Belongs to the universal ribosomal protein uS2 family.</text>
</comment>
<dbReference type="GO" id="GO:0022627">
    <property type="term" value="C:cytosolic small ribosomal subunit"/>
    <property type="evidence" value="ECO:0007669"/>
    <property type="project" value="TreeGrafter"/>
</dbReference>
<dbReference type="InterPro" id="IPR018130">
    <property type="entry name" value="Ribosomal_uS2_CS"/>
</dbReference>
<evidence type="ECO:0000313" key="5">
    <source>
        <dbReference type="EMBL" id="VAW38421.1"/>
    </source>
</evidence>
<dbReference type="EMBL" id="UOEX01000247">
    <property type="protein sequence ID" value="VAW38421.1"/>
    <property type="molecule type" value="Genomic_DNA"/>
</dbReference>
<reference evidence="5" key="1">
    <citation type="submission" date="2018-06" db="EMBL/GenBank/DDBJ databases">
        <authorList>
            <person name="Zhirakovskaya E."/>
        </authorList>
    </citation>
    <scope>NUCLEOTIDE SEQUENCE</scope>
</reference>
<dbReference type="SUPFAM" id="SSF52313">
    <property type="entry name" value="Ribosomal protein S2"/>
    <property type="match status" value="1"/>
</dbReference>
<dbReference type="InterPro" id="IPR023591">
    <property type="entry name" value="Ribosomal_uS2_flav_dom_sf"/>
</dbReference>
<feature type="region of interest" description="Disordered" evidence="4">
    <location>
        <begin position="225"/>
        <end position="266"/>
    </location>
</feature>
<protein>
    <submittedName>
        <fullName evidence="5">SSU ribosomal protein S2p (SAe)</fullName>
    </submittedName>
</protein>
<evidence type="ECO:0000256" key="2">
    <source>
        <dbReference type="ARBA" id="ARBA00022980"/>
    </source>
</evidence>
<evidence type="ECO:0000256" key="1">
    <source>
        <dbReference type="ARBA" id="ARBA00006242"/>
    </source>
</evidence>
<dbReference type="AlphaFoldDB" id="A0A3B0V620"/>
<sequence length="266" mass="29227">MSHLTMKEMLVAGLHFGHQTKSWNPKMKPYIFGARNKIYIINLDKTLPLFNQAYDAVVKVVAKGGNVLFVGTKKQAREIIREEAERCGMFYINNRWLGGMLTNFQTIKKSVDRMKTIATMIEDGSINQYKKKEALKMEKSLTKLTLNLGGIKDMKGLPDLIFIVDPYRENIGVGEANRLGIPVAAITDTNCNPNGITHIIPGNDDAIRSIKLIVSRIADAVLEGKSKRADAEEQQATRTELEAAESKAAAVAAAEEAPAAEAAPAQ</sequence>
<dbReference type="Pfam" id="PF00318">
    <property type="entry name" value="Ribosomal_S2"/>
    <property type="match status" value="1"/>
</dbReference>
<dbReference type="Gene3D" id="3.40.50.10490">
    <property type="entry name" value="Glucose-6-phosphate isomerase like protein, domain 1"/>
    <property type="match status" value="1"/>
</dbReference>
<keyword evidence="2 5" id="KW-0689">Ribosomal protein</keyword>
<dbReference type="CDD" id="cd01425">
    <property type="entry name" value="RPS2"/>
    <property type="match status" value="1"/>
</dbReference>
<dbReference type="HAMAP" id="MF_00291_B">
    <property type="entry name" value="Ribosomal_uS2_B"/>
    <property type="match status" value="1"/>
</dbReference>
<gene>
    <name evidence="5" type="ORF">MNBD_DELTA03-661</name>
</gene>
<name>A0A3B0V620_9ZZZZ</name>
<dbReference type="PANTHER" id="PTHR12534">
    <property type="entry name" value="30S RIBOSOMAL PROTEIN S2 PROKARYOTIC AND ORGANELLAR"/>
    <property type="match status" value="1"/>
</dbReference>
<organism evidence="5">
    <name type="scientific">hydrothermal vent metagenome</name>
    <dbReference type="NCBI Taxonomy" id="652676"/>
    <lineage>
        <taxon>unclassified sequences</taxon>
        <taxon>metagenomes</taxon>
        <taxon>ecological metagenomes</taxon>
    </lineage>
</organism>
<dbReference type="PANTHER" id="PTHR12534:SF0">
    <property type="entry name" value="SMALL RIBOSOMAL SUBUNIT PROTEIN US2M"/>
    <property type="match status" value="1"/>
</dbReference>
<keyword evidence="3" id="KW-0687">Ribonucleoprotein</keyword>
<dbReference type="InterPro" id="IPR001865">
    <property type="entry name" value="Ribosomal_uS2"/>
</dbReference>
<dbReference type="PRINTS" id="PR00395">
    <property type="entry name" value="RIBOSOMALS2"/>
</dbReference>
<proteinExistence type="inferred from homology"/>
<feature type="compositionally biased region" description="Low complexity" evidence="4">
    <location>
        <begin position="246"/>
        <end position="266"/>
    </location>
</feature>
<dbReference type="FunFam" id="1.10.287.610:FF:000001">
    <property type="entry name" value="30S ribosomal protein S2"/>
    <property type="match status" value="1"/>
</dbReference>
<dbReference type="PROSITE" id="PS00962">
    <property type="entry name" value="RIBOSOMAL_S2_1"/>
    <property type="match status" value="1"/>
</dbReference>
<dbReference type="PROSITE" id="PS00963">
    <property type="entry name" value="RIBOSOMAL_S2_2"/>
    <property type="match status" value="1"/>
</dbReference>
<dbReference type="NCBIfam" id="TIGR01011">
    <property type="entry name" value="rpsB_bact"/>
    <property type="match status" value="1"/>
</dbReference>
<evidence type="ECO:0000256" key="4">
    <source>
        <dbReference type="SAM" id="MobiDB-lite"/>
    </source>
</evidence>
<evidence type="ECO:0000256" key="3">
    <source>
        <dbReference type="ARBA" id="ARBA00023274"/>
    </source>
</evidence>